<comment type="caution">
    <text evidence="1">The sequence shown here is derived from an EMBL/GenBank/DDBJ whole genome shotgun (WGS) entry which is preliminary data.</text>
</comment>
<reference evidence="1 2" key="1">
    <citation type="submission" date="2020-04" db="EMBL/GenBank/DDBJ databases">
        <title>Sphingobium sp. AR-3-1 isolated from Arctic soil.</title>
        <authorList>
            <person name="Dahal R.H."/>
            <person name="Chaudhary D.K."/>
        </authorList>
    </citation>
    <scope>NUCLEOTIDE SEQUENCE [LARGE SCALE GENOMIC DNA]</scope>
    <source>
        <strain evidence="1 2">AR-3-1</strain>
    </source>
</reference>
<gene>
    <name evidence="1" type="ORF">HHL08_08815</name>
</gene>
<dbReference type="Proteomes" id="UP000519023">
    <property type="component" value="Unassembled WGS sequence"/>
</dbReference>
<evidence type="ECO:0000313" key="2">
    <source>
        <dbReference type="Proteomes" id="UP000519023"/>
    </source>
</evidence>
<organism evidence="1 2">
    <name type="scientific">Sphingobium psychrophilum</name>
    <dbReference type="NCBI Taxonomy" id="2728834"/>
    <lineage>
        <taxon>Bacteria</taxon>
        <taxon>Pseudomonadati</taxon>
        <taxon>Pseudomonadota</taxon>
        <taxon>Alphaproteobacteria</taxon>
        <taxon>Sphingomonadales</taxon>
        <taxon>Sphingomonadaceae</taxon>
        <taxon>Sphingobium</taxon>
    </lineage>
</organism>
<dbReference type="AlphaFoldDB" id="A0A7X9WUT8"/>
<sequence length="63" mass="7291">MDDPDISYLLGRCRSHRTLARITSCAEARCIHQQFVSSYQRRLLALRRARASATPMYHERLAA</sequence>
<dbReference type="RefSeq" id="WP_169572446.1">
    <property type="nucleotide sequence ID" value="NZ_JABBFV010000005.1"/>
</dbReference>
<keyword evidence="2" id="KW-1185">Reference proteome</keyword>
<accession>A0A7X9WUT8</accession>
<proteinExistence type="predicted"/>
<dbReference type="EMBL" id="JABBFV010000005">
    <property type="protein sequence ID" value="NML10250.1"/>
    <property type="molecule type" value="Genomic_DNA"/>
</dbReference>
<protein>
    <submittedName>
        <fullName evidence="1">Uncharacterized protein</fullName>
    </submittedName>
</protein>
<name>A0A7X9WUT8_9SPHN</name>
<evidence type="ECO:0000313" key="1">
    <source>
        <dbReference type="EMBL" id="NML10250.1"/>
    </source>
</evidence>